<organism evidence="3">
    <name type="scientific">marine metagenome</name>
    <dbReference type="NCBI Taxonomy" id="408172"/>
    <lineage>
        <taxon>unclassified sequences</taxon>
        <taxon>metagenomes</taxon>
        <taxon>ecological metagenomes</taxon>
    </lineage>
</organism>
<name>A0A382E3I3_9ZZZZ</name>
<dbReference type="InterPro" id="IPR039697">
    <property type="entry name" value="Alcohol_dehydrogenase_Fe"/>
</dbReference>
<dbReference type="SUPFAM" id="SSF56796">
    <property type="entry name" value="Dehydroquinate synthase-like"/>
    <property type="match status" value="1"/>
</dbReference>
<dbReference type="AlphaFoldDB" id="A0A382E3I3"/>
<reference evidence="3" key="1">
    <citation type="submission" date="2018-05" db="EMBL/GenBank/DDBJ databases">
        <authorList>
            <person name="Lanie J.A."/>
            <person name="Ng W.-L."/>
            <person name="Kazmierczak K.M."/>
            <person name="Andrzejewski T.M."/>
            <person name="Davidsen T.M."/>
            <person name="Wayne K.J."/>
            <person name="Tettelin H."/>
            <person name="Glass J.I."/>
            <person name="Rusch D."/>
            <person name="Podicherti R."/>
            <person name="Tsui H.-C.T."/>
            <person name="Winkler M.E."/>
        </authorList>
    </citation>
    <scope>NUCLEOTIDE SEQUENCE</scope>
</reference>
<dbReference type="Pfam" id="PF25137">
    <property type="entry name" value="ADH_Fe_C"/>
    <property type="match status" value="1"/>
</dbReference>
<evidence type="ECO:0000313" key="3">
    <source>
        <dbReference type="EMBL" id="SVB44531.1"/>
    </source>
</evidence>
<dbReference type="PANTHER" id="PTHR11496">
    <property type="entry name" value="ALCOHOL DEHYDROGENASE"/>
    <property type="match status" value="1"/>
</dbReference>
<keyword evidence="1" id="KW-0560">Oxidoreductase</keyword>
<sequence length="242" mass="25563">GTGSEVGRSAVVTLKSSGRKTVIFSPHLLAKVVIADPELTVRLPRELTAATGMDALTHNLEAYLAKNFHPICDGIALEGIKLVSNNLRRVVEDGTDLEARGNMLVAAMMGAIAFQKGLGVTHSLAHPLSTVSGLHHGLANAIMLPHAMVFNSQVSVDRLVDVASALGVETEGLPPEEGAQAAINQVSLLCQDIGIPTNLSQVGVQAEKIPILAEQAMQDICHQLNPRVCTLQDMIDIYSAAI</sequence>
<dbReference type="InterPro" id="IPR018211">
    <property type="entry name" value="ADH_Fe_CS"/>
</dbReference>
<feature type="domain" description="Fe-containing alcohol dehydrogenase-like C-terminal" evidence="2">
    <location>
        <begin position="48"/>
        <end position="241"/>
    </location>
</feature>
<protein>
    <recommendedName>
        <fullName evidence="2">Fe-containing alcohol dehydrogenase-like C-terminal domain-containing protein</fullName>
    </recommendedName>
</protein>
<dbReference type="Gene3D" id="3.40.50.1970">
    <property type="match status" value="1"/>
</dbReference>
<accession>A0A382E3I3</accession>
<evidence type="ECO:0000256" key="1">
    <source>
        <dbReference type="ARBA" id="ARBA00023002"/>
    </source>
</evidence>
<feature type="non-terminal residue" evidence="3">
    <location>
        <position position="1"/>
    </location>
</feature>
<dbReference type="InterPro" id="IPR056798">
    <property type="entry name" value="ADH_Fe_C"/>
</dbReference>
<dbReference type="FunFam" id="1.20.1090.10:FF:000001">
    <property type="entry name" value="Aldehyde-alcohol dehydrogenase"/>
    <property type="match status" value="1"/>
</dbReference>
<dbReference type="Gene3D" id="1.20.1090.10">
    <property type="entry name" value="Dehydroquinate synthase-like - alpha domain"/>
    <property type="match status" value="1"/>
</dbReference>
<gene>
    <name evidence="3" type="ORF">METZ01_LOCUS197385</name>
</gene>
<proteinExistence type="predicted"/>
<dbReference type="GO" id="GO:0046872">
    <property type="term" value="F:metal ion binding"/>
    <property type="evidence" value="ECO:0007669"/>
    <property type="project" value="InterPro"/>
</dbReference>
<dbReference type="PANTHER" id="PTHR11496:SF102">
    <property type="entry name" value="ALCOHOL DEHYDROGENASE 4"/>
    <property type="match status" value="1"/>
</dbReference>
<evidence type="ECO:0000259" key="2">
    <source>
        <dbReference type="Pfam" id="PF25137"/>
    </source>
</evidence>
<dbReference type="EMBL" id="UINC01042210">
    <property type="protein sequence ID" value="SVB44531.1"/>
    <property type="molecule type" value="Genomic_DNA"/>
</dbReference>
<dbReference type="GO" id="GO:0004022">
    <property type="term" value="F:alcohol dehydrogenase (NAD+) activity"/>
    <property type="evidence" value="ECO:0007669"/>
    <property type="project" value="TreeGrafter"/>
</dbReference>
<dbReference type="PROSITE" id="PS00913">
    <property type="entry name" value="ADH_IRON_1"/>
    <property type="match status" value="1"/>
</dbReference>